<protein>
    <submittedName>
        <fullName evidence="2">Uncharacterized protein</fullName>
    </submittedName>
</protein>
<reference evidence="2" key="1">
    <citation type="submission" date="2021-10" db="EMBL/GenBank/DDBJ databases">
        <title>De novo Genome Assembly of Clathrus columnatus (Basidiomycota, Fungi) Using Illumina and Nanopore Sequence Data.</title>
        <authorList>
            <person name="Ogiso-Tanaka E."/>
            <person name="Itagaki H."/>
            <person name="Hosoya T."/>
            <person name="Hosaka K."/>
        </authorList>
    </citation>
    <scope>NUCLEOTIDE SEQUENCE</scope>
    <source>
        <strain evidence="2">MO-923</strain>
    </source>
</reference>
<proteinExistence type="predicted"/>
<organism evidence="2 3">
    <name type="scientific">Clathrus columnatus</name>
    <dbReference type="NCBI Taxonomy" id="1419009"/>
    <lineage>
        <taxon>Eukaryota</taxon>
        <taxon>Fungi</taxon>
        <taxon>Dikarya</taxon>
        <taxon>Basidiomycota</taxon>
        <taxon>Agaricomycotina</taxon>
        <taxon>Agaricomycetes</taxon>
        <taxon>Phallomycetidae</taxon>
        <taxon>Phallales</taxon>
        <taxon>Clathraceae</taxon>
        <taxon>Clathrus</taxon>
    </lineage>
</organism>
<dbReference type="Proteomes" id="UP001050691">
    <property type="component" value="Unassembled WGS sequence"/>
</dbReference>
<feature type="region of interest" description="Disordered" evidence="1">
    <location>
        <begin position="211"/>
        <end position="241"/>
    </location>
</feature>
<gene>
    <name evidence="2" type="ORF">Clacol_007396</name>
</gene>
<dbReference type="EMBL" id="BPWL01000008">
    <property type="protein sequence ID" value="GJJ13145.1"/>
    <property type="molecule type" value="Genomic_DNA"/>
</dbReference>
<evidence type="ECO:0000313" key="3">
    <source>
        <dbReference type="Proteomes" id="UP001050691"/>
    </source>
</evidence>
<feature type="region of interest" description="Disordered" evidence="1">
    <location>
        <begin position="590"/>
        <end position="612"/>
    </location>
</feature>
<feature type="compositionally biased region" description="Low complexity" evidence="1">
    <location>
        <begin position="216"/>
        <end position="225"/>
    </location>
</feature>
<evidence type="ECO:0000256" key="1">
    <source>
        <dbReference type="SAM" id="MobiDB-lite"/>
    </source>
</evidence>
<sequence length="1062" mass="119176">MNYEQSLRTHIRKLLLPYALKHLTTNYAVHSHSEVIELLSESLDIVPIEDFSFLTLPVEPMDAFYSLYHIKEQPAFTETWDIGAEIKDFITKTIKTFNNLSEHVSTSAFLSFDEDSVQVLEPMSTILTIRSISQTPVLGKSAPDYMKIISTPSMLSDFIWLKLVSETHIQQTLISTKDQASLLGVRLINQGTSEIVARLLKEIVDPITGTKDTTARRTSPRPSTAFLRDDSPPPSYGAQEHMSPPIFPHRKIVSFQTTGPEKPSDIRSLAFIQNTQSVRDKEEDIDISEEHMQVINGWNEHLIPRTYHPGGDLGQIRKKDHDAQNLSQFLSPLLLEINAISSSELIESKSSLPEIPLSMLGQPPSSGATNDHRRRLASIEFRDQTPEKLGALIETLCAPVRDERPEDWVLSERLEDREMMLMDVPKMKEPCIHPPSPSCPGVPKTPLSLIATKEVMNDVHPTVNLKPPATVLKKAPGLQSLNIELSWRPFKFQSHVPSTEELTDTQVFPQVATDQNMIMLVEESIQNTISFVETTSGKDCDMKTSENTLMLLEDSPMEPTRSFGGSYDIVLTNSERRKIYTGREVVNHSGSGNNIDEDEEFRGPPVRIGKPNKRVRITPPRAINNLEMEVDTTVLGQATTVTDALRWRCTNPEIDNSDCPLFRNYGMVEEITKRDGQVSPSRFDRTCLYDSHNGGQQATETASGDRTSGDSSMDCMGPPGIKWENASVAAQFKTLSHNSISINSSKQQMLSSTRQALADFLHLRAKCKFILTESEPLPSSPPPLPSGQEPIDESTSPLREIPQELVDAHTVKLPLDWVCPPTRFRYFGSLSVLQKTVLLEHLDYDFHIDLVERDNSETHGADLIIDRDTALLYVPLSSLHFLKEKLANRIASLSWRFELIVVVFEAFTLSTALRPRRLTEGNLTPYAFPPITVKAVKTLKRLLAVMEMIQPKINQKAAVKSPNSIVKYAYAQDVLEAAKISRLVGDEIGATNMEWLCDEYTQDEKDLSHVSGMNIYAAAMLLRYTDVRSFVDMTPAERFTRFASILGGKRIAWGEEGRTDVD</sequence>
<name>A0AAV5AJU7_9AGAM</name>
<comment type="caution">
    <text evidence="2">The sequence shown here is derived from an EMBL/GenBank/DDBJ whole genome shotgun (WGS) entry which is preliminary data.</text>
</comment>
<feature type="compositionally biased region" description="Polar residues" evidence="1">
    <location>
        <begin position="693"/>
        <end position="711"/>
    </location>
</feature>
<feature type="region of interest" description="Disordered" evidence="1">
    <location>
        <begin position="689"/>
        <end position="713"/>
    </location>
</feature>
<keyword evidence="3" id="KW-1185">Reference proteome</keyword>
<feature type="region of interest" description="Disordered" evidence="1">
    <location>
        <begin position="774"/>
        <end position="795"/>
    </location>
</feature>
<evidence type="ECO:0000313" key="2">
    <source>
        <dbReference type="EMBL" id="GJJ13145.1"/>
    </source>
</evidence>
<dbReference type="AlphaFoldDB" id="A0AAV5AJU7"/>
<accession>A0AAV5AJU7</accession>